<organism evidence="1 2">
    <name type="scientific">Pedobacter panaciterrae</name>
    <dbReference type="NCBI Taxonomy" id="363849"/>
    <lineage>
        <taxon>Bacteria</taxon>
        <taxon>Pseudomonadati</taxon>
        <taxon>Bacteroidota</taxon>
        <taxon>Sphingobacteriia</taxon>
        <taxon>Sphingobacteriales</taxon>
        <taxon>Sphingobacteriaceae</taxon>
        <taxon>Pedobacter</taxon>
    </lineage>
</organism>
<gene>
    <name evidence="1" type="ORF">WAE58_03155</name>
</gene>
<sequence length="129" mass="15104">MRRITVVIVDYELNDTSVSNLLVDFLENIEKAIHKNLTVSEGFESSWTELLMISRLLRLLSGYVVTDELDEINMLLLEYIIGKTISPANEQEYIGLNNYIEQEFLCVNIKQFIRSFDCIINKKHTYEKH</sequence>
<reference evidence="1 2" key="1">
    <citation type="submission" date="2024-03" db="EMBL/GenBank/DDBJ databases">
        <title>Sequence of Lycoming College Course Isolates.</title>
        <authorList>
            <person name="Plotts O."/>
            <person name="Newman J."/>
        </authorList>
    </citation>
    <scope>NUCLEOTIDE SEQUENCE [LARGE SCALE GENOMIC DNA]</scope>
    <source>
        <strain evidence="1 2">CJB-3</strain>
    </source>
</reference>
<protein>
    <submittedName>
        <fullName evidence="1">Uncharacterized protein</fullName>
    </submittedName>
</protein>
<proteinExistence type="predicted"/>
<dbReference type="EMBL" id="JBBEUB010000001">
    <property type="protein sequence ID" value="MEJ2901407.1"/>
    <property type="molecule type" value="Genomic_DNA"/>
</dbReference>
<name>A0ABU8NGM6_9SPHI</name>
<dbReference type="Proteomes" id="UP001378956">
    <property type="component" value="Unassembled WGS sequence"/>
</dbReference>
<accession>A0ABU8NGM6</accession>
<evidence type="ECO:0000313" key="1">
    <source>
        <dbReference type="EMBL" id="MEJ2901407.1"/>
    </source>
</evidence>
<keyword evidence="2" id="KW-1185">Reference proteome</keyword>
<comment type="caution">
    <text evidence="1">The sequence shown here is derived from an EMBL/GenBank/DDBJ whole genome shotgun (WGS) entry which is preliminary data.</text>
</comment>
<evidence type="ECO:0000313" key="2">
    <source>
        <dbReference type="Proteomes" id="UP001378956"/>
    </source>
</evidence>